<reference evidence="3 5" key="1">
    <citation type="journal article" date="2011" name="Nature">
        <title>The Medicago genome provides insight into the evolution of rhizobial symbioses.</title>
        <authorList>
            <person name="Young N.D."/>
            <person name="Debelle F."/>
            <person name="Oldroyd G.E."/>
            <person name="Geurts R."/>
            <person name="Cannon S.B."/>
            <person name="Udvardi M.K."/>
            <person name="Benedito V.A."/>
            <person name="Mayer K.F."/>
            <person name="Gouzy J."/>
            <person name="Schoof H."/>
            <person name="Van de Peer Y."/>
            <person name="Proost S."/>
            <person name="Cook D.R."/>
            <person name="Meyers B.C."/>
            <person name="Spannagl M."/>
            <person name="Cheung F."/>
            <person name="De Mita S."/>
            <person name="Krishnakumar V."/>
            <person name="Gundlach H."/>
            <person name="Zhou S."/>
            <person name="Mudge J."/>
            <person name="Bharti A.K."/>
            <person name="Murray J.D."/>
            <person name="Naoumkina M.A."/>
            <person name="Rosen B."/>
            <person name="Silverstein K.A."/>
            <person name="Tang H."/>
            <person name="Rombauts S."/>
            <person name="Zhao P.X."/>
            <person name="Zhou P."/>
            <person name="Barbe V."/>
            <person name="Bardou P."/>
            <person name="Bechner M."/>
            <person name="Bellec A."/>
            <person name="Berger A."/>
            <person name="Berges H."/>
            <person name="Bidwell S."/>
            <person name="Bisseling T."/>
            <person name="Choisne N."/>
            <person name="Couloux A."/>
            <person name="Denny R."/>
            <person name="Deshpande S."/>
            <person name="Dai X."/>
            <person name="Doyle J.J."/>
            <person name="Dudez A.M."/>
            <person name="Farmer A.D."/>
            <person name="Fouteau S."/>
            <person name="Franken C."/>
            <person name="Gibelin C."/>
            <person name="Gish J."/>
            <person name="Goldstein S."/>
            <person name="Gonzalez A.J."/>
            <person name="Green P.J."/>
            <person name="Hallab A."/>
            <person name="Hartog M."/>
            <person name="Hua A."/>
            <person name="Humphray S.J."/>
            <person name="Jeong D.H."/>
            <person name="Jing Y."/>
            <person name="Jocker A."/>
            <person name="Kenton S.M."/>
            <person name="Kim D.J."/>
            <person name="Klee K."/>
            <person name="Lai H."/>
            <person name="Lang C."/>
            <person name="Lin S."/>
            <person name="Macmil S.L."/>
            <person name="Magdelenat G."/>
            <person name="Matthews L."/>
            <person name="McCorrison J."/>
            <person name="Monaghan E.L."/>
            <person name="Mun J.H."/>
            <person name="Najar F.Z."/>
            <person name="Nicholson C."/>
            <person name="Noirot C."/>
            <person name="O'Bleness M."/>
            <person name="Paule C.R."/>
            <person name="Poulain J."/>
            <person name="Prion F."/>
            <person name="Qin B."/>
            <person name="Qu C."/>
            <person name="Retzel E.F."/>
            <person name="Riddle C."/>
            <person name="Sallet E."/>
            <person name="Samain S."/>
            <person name="Samson N."/>
            <person name="Sanders I."/>
            <person name="Saurat O."/>
            <person name="Scarpelli C."/>
            <person name="Schiex T."/>
            <person name="Segurens B."/>
            <person name="Severin A.J."/>
            <person name="Sherrier D.J."/>
            <person name="Shi R."/>
            <person name="Sims S."/>
            <person name="Singer S.R."/>
            <person name="Sinharoy S."/>
            <person name="Sterck L."/>
            <person name="Viollet A."/>
            <person name="Wang B.B."/>
            <person name="Wang K."/>
            <person name="Wang M."/>
            <person name="Wang X."/>
            <person name="Warfsmann J."/>
            <person name="Weissenbach J."/>
            <person name="White D.D."/>
            <person name="White J.D."/>
            <person name="Wiley G.B."/>
            <person name="Wincker P."/>
            <person name="Xing Y."/>
            <person name="Yang L."/>
            <person name="Yao Z."/>
            <person name="Ying F."/>
            <person name="Zhai J."/>
            <person name="Zhou L."/>
            <person name="Zuber A."/>
            <person name="Denarie J."/>
            <person name="Dixon R.A."/>
            <person name="May G.D."/>
            <person name="Schwartz D.C."/>
            <person name="Rogers J."/>
            <person name="Quetier F."/>
            <person name="Town C.D."/>
            <person name="Roe B.A."/>
        </authorList>
    </citation>
    <scope>NUCLEOTIDE SEQUENCE [LARGE SCALE GENOMIC DNA]</scope>
    <source>
        <strain evidence="3">A17</strain>
        <strain evidence="4 5">cv. Jemalong A17</strain>
    </source>
</reference>
<dbReference type="InterPro" id="IPR001606">
    <property type="entry name" value="ARID_dom"/>
</dbReference>
<dbReference type="PROSITE" id="PS51011">
    <property type="entry name" value="ARID"/>
    <property type="match status" value="1"/>
</dbReference>
<evidence type="ECO:0000256" key="1">
    <source>
        <dbReference type="SAM" id="MobiDB-lite"/>
    </source>
</evidence>
<dbReference type="EnsemblPlants" id="KEH42664">
    <property type="protein sequence ID" value="KEH42664"/>
    <property type="gene ID" value="MTR_1g073430"/>
</dbReference>
<protein>
    <recommendedName>
        <fullName evidence="2">ARID domain-containing protein</fullName>
    </recommendedName>
</protein>
<sequence length="163" mass="18206">MRGLCRSCSVRKKVKEKGGYDAVSRKGLWNSVIVELGLDLRVLASVKLGFDKYLNDFEGWLRKSYEEKSSKNGNDGYLNSLPIDLEKEFQKILCSNLKDKDDDFVPLESSNIIKHIDLVNHKSDGYLSDTKIQNNKCDGVQNVNGDGNGGDDEKLGTGVKDMI</sequence>
<evidence type="ECO:0000313" key="5">
    <source>
        <dbReference type="Proteomes" id="UP000002051"/>
    </source>
</evidence>
<evidence type="ECO:0000313" key="3">
    <source>
        <dbReference type="EMBL" id="KEH42664.1"/>
    </source>
</evidence>
<evidence type="ECO:0000259" key="2">
    <source>
        <dbReference type="PROSITE" id="PS51011"/>
    </source>
</evidence>
<gene>
    <name evidence="3" type="ordered locus">MTR_1g073430</name>
</gene>
<name>A0A072VKW2_MEDTR</name>
<reference evidence="3 5" key="2">
    <citation type="journal article" date="2014" name="BMC Genomics">
        <title>An improved genome release (version Mt4.0) for the model legume Medicago truncatula.</title>
        <authorList>
            <person name="Tang H."/>
            <person name="Krishnakumar V."/>
            <person name="Bidwell S."/>
            <person name="Rosen B."/>
            <person name="Chan A."/>
            <person name="Zhou S."/>
            <person name="Gentzbittel L."/>
            <person name="Childs K.L."/>
            <person name="Yandell M."/>
            <person name="Gundlach H."/>
            <person name="Mayer K.F."/>
            <person name="Schwartz D.C."/>
            <person name="Town C.D."/>
        </authorList>
    </citation>
    <scope>GENOME REANNOTATION</scope>
    <source>
        <strain evidence="3">A17</strain>
        <strain evidence="4 5">cv. Jemalong A17</strain>
    </source>
</reference>
<keyword evidence="5" id="KW-1185">Reference proteome</keyword>
<dbReference type="HOGENOM" id="CLU_1629527_0_0_1"/>
<dbReference type="AlphaFoldDB" id="A0A072VKW2"/>
<dbReference type="Proteomes" id="UP000002051">
    <property type="component" value="Unassembled WGS sequence"/>
</dbReference>
<evidence type="ECO:0000313" key="4">
    <source>
        <dbReference type="EnsemblPlants" id="KEH42664"/>
    </source>
</evidence>
<dbReference type="SUPFAM" id="SSF46774">
    <property type="entry name" value="ARID-like"/>
    <property type="match status" value="1"/>
</dbReference>
<dbReference type="Gene3D" id="1.10.150.60">
    <property type="entry name" value="ARID DNA-binding domain"/>
    <property type="match status" value="1"/>
</dbReference>
<organism evidence="3 5">
    <name type="scientific">Medicago truncatula</name>
    <name type="common">Barrel medic</name>
    <name type="synonym">Medicago tribuloides</name>
    <dbReference type="NCBI Taxonomy" id="3880"/>
    <lineage>
        <taxon>Eukaryota</taxon>
        <taxon>Viridiplantae</taxon>
        <taxon>Streptophyta</taxon>
        <taxon>Embryophyta</taxon>
        <taxon>Tracheophyta</taxon>
        <taxon>Spermatophyta</taxon>
        <taxon>Magnoliopsida</taxon>
        <taxon>eudicotyledons</taxon>
        <taxon>Gunneridae</taxon>
        <taxon>Pentapetalae</taxon>
        <taxon>rosids</taxon>
        <taxon>fabids</taxon>
        <taxon>Fabales</taxon>
        <taxon>Fabaceae</taxon>
        <taxon>Papilionoideae</taxon>
        <taxon>50 kb inversion clade</taxon>
        <taxon>NPAAA clade</taxon>
        <taxon>Hologalegina</taxon>
        <taxon>IRL clade</taxon>
        <taxon>Trifolieae</taxon>
        <taxon>Medicago</taxon>
    </lineage>
</organism>
<reference evidence="4" key="3">
    <citation type="submission" date="2015-04" db="UniProtKB">
        <authorList>
            <consortium name="EnsemblPlants"/>
        </authorList>
    </citation>
    <scope>IDENTIFICATION</scope>
    <source>
        <strain evidence="4">cv. Jemalong A17</strain>
    </source>
</reference>
<dbReference type="EMBL" id="CM001217">
    <property type="protein sequence ID" value="KEH42664.1"/>
    <property type="molecule type" value="Genomic_DNA"/>
</dbReference>
<feature type="region of interest" description="Disordered" evidence="1">
    <location>
        <begin position="139"/>
        <end position="163"/>
    </location>
</feature>
<dbReference type="GO" id="GO:0003677">
    <property type="term" value="F:DNA binding"/>
    <property type="evidence" value="ECO:0007669"/>
    <property type="project" value="InterPro"/>
</dbReference>
<feature type="domain" description="ARID" evidence="2">
    <location>
        <begin position="1"/>
        <end position="62"/>
    </location>
</feature>
<accession>A0A072VKW2</accession>
<dbReference type="InterPro" id="IPR036431">
    <property type="entry name" value="ARID_dom_sf"/>
</dbReference>
<proteinExistence type="predicted"/>